<feature type="domain" description="TFIIS N-terminal" evidence="3">
    <location>
        <begin position="73"/>
        <end position="153"/>
    </location>
</feature>
<feature type="compositionally biased region" description="Low complexity" evidence="2">
    <location>
        <begin position="664"/>
        <end position="674"/>
    </location>
</feature>
<feature type="region of interest" description="Disordered" evidence="2">
    <location>
        <begin position="176"/>
        <end position="202"/>
    </location>
</feature>
<gene>
    <name evidence="5" type="primary">LOC111315284</name>
</gene>
<feature type="region of interest" description="Disordered" evidence="2">
    <location>
        <begin position="972"/>
        <end position="1018"/>
    </location>
</feature>
<dbReference type="KEGG" id="dzi:111315284"/>
<feature type="region of interest" description="Disordered" evidence="2">
    <location>
        <begin position="329"/>
        <end position="359"/>
    </location>
</feature>
<dbReference type="Gene3D" id="1.20.930.10">
    <property type="entry name" value="Conserved domain common to transcription factors TFIIS, elongin A, CRSP70"/>
    <property type="match status" value="1"/>
</dbReference>
<comment type="subcellular location">
    <subcellularLocation>
        <location evidence="1">Nucleus</location>
    </subcellularLocation>
</comment>
<feature type="compositionally biased region" description="Low complexity" evidence="2">
    <location>
        <begin position="759"/>
        <end position="775"/>
    </location>
</feature>
<reference evidence="5" key="1">
    <citation type="submission" date="2025-08" db="UniProtKB">
        <authorList>
            <consortium name="RefSeq"/>
        </authorList>
    </citation>
    <scope>IDENTIFICATION</scope>
    <source>
        <tissue evidence="5">Fruit stalk</tissue>
    </source>
</reference>
<organism evidence="4 5">
    <name type="scientific">Durio zibethinus</name>
    <name type="common">Durian</name>
    <dbReference type="NCBI Taxonomy" id="66656"/>
    <lineage>
        <taxon>Eukaryota</taxon>
        <taxon>Viridiplantae</taxon>
        <taxon>Streptophyta</taxon>
        <taxon>Embryophyta</taxon>
        <taxon>Tracheophyta</taxon>
        <taxon>Spermatophyta</taxon>
        <taxon>Magnoliopsida</taxon>
        <taxon>eudicotyledons</taxon>
        <taxon>Gunneridae</taxon>
        <taxon>Pentapetalae</taxon>
        <taxon>rosids</taxon>
        <taxon>malvids</taxon>
        <taxon>Malvales</taxon>
        <taxon>Malvaceae</taxon>
        <taxon>Helicteroideae</taxon>
        <taxon>Durio</taxon>
    </lineage>
</organism>
<dbReference type="GO" id="GO:0005634">
    <property type="term" value="C:nucleus"/>
    <property type="evidence" value="ECO:0007669"/>
    <property type="project" value="UniProtKB-SubCell"/>
</dbReference>
<dbReference type="PROSITE" id="PS51319">
    <property type="entry name" value="TFIIS_N"/>
    <property type="match status" value="1"/>
</dbReference>
<keyword evidence="4" id="KW-1185">Reference proteome</keyword>
<sequence>MTLEDFFTLTEMKDGLTAPSRVEELLTVMKKEKDSIVKNISDATRQWAAVASTIATTENKDCLNLFIQLDGLWFLDRWLKDAQEFGNDLSDSFVEESITALLRALEKLHRNNEMSISSEIWITVKNLLGHNSSRVQDRARLLLDNWKEGRVIHDVHGGAGSGGHDYRILDSAPVIEENSGPECSGKDGPVSTESAHEENGADAAKIESLPSSLDGVQPESAKDLHIEITNDELESHINSDHSDMENRSPNHMASSFVSNPVQENLSMKEDLPAKTVEETASPEACSLPDLKQENIEVSDAKKLNGLSSDEKQLGMTVSNSSTVEHVLVSSNAGHNSSKEATTEPNSKNDSEANKSDVLKPVALADERMPLSEPKKAMGDMAAVNHSGTGSQLFKTAGKNGESHSSMLRSSSDNEIIYRKPEDLGTTLSRMEDNGTADEDKENCGVEDLRGGSRFTCSPDVIDTRMSDIDLEYGIVDALEVARKVAQEVEQEVIDDRDPSCSSSEKILEGGIRQSSTSGSINGKEDIPIEIIPKEVSTGPNPSAGAYTELEGRIINSDNADYEPENHLHDMESSQITVAQEPELNTEKSLCDFDLNQEVCSDDMECAVNSISTPISVVSASRAAAAPCLPAAPLQFEGSLGWKGSAATSAFRPASPRRNSDGDKSLSIGGTSSSSKQRLDCLDFDLNVCEAGDEKGAELMSRKQITASSGLRSAESSLEMSPRRCERLKLDLNRSSDDGDALALDSRVEGRCFYNRNGHRSPSPASSSSSMRPSLRNIDLNDRPYSHNDASEQGPCHGRSSQNVDAYGGPKLNDPVISIMGTKVEVNRKDFVSQIFSLPNGKAHEPATGGSITRTAGLMGLGPTVSYTQSPAFSYNGLAMAPTMSFSSAIYAASGSIPYMVDSRSPVVPQIMGSTSVVPPYSQPQLIMSLSNAHVGLNGSGPSRPNFDLNSGLAIEGGNRDSMGLRMPFNMPGQGRSMEEHLRANSQPSSSGVGAKRKEPDGGWELCPFNYRQQPFPWK</sequence>
<dbReference type="Proteomes" id="UP000515121">
    <property type="component" value="Unplaced"/>
</dbReference>
<dbReference type="SUPFAM" id="SSF47676">
    <property type="entry name" value="Conserved domain common to transcription factors TFIIS, elongin A, CRSP70"/>
    <property type="match status" value="1"/>
</dbReference>
<accession>A0A6P6B618</accession>
<keyword evidence="1" id="KW-0539">Nucleus</keyword>
<dbReference type="RefSeq" id="XP_022772628.1">
    <property type="nucleotide sequence ID" value="XM_022916893.1"/>
</dbReference>
<dbReference type="AlphaFoldDB" id="A0A6P6B618"/>
<feature type="compositionally biased region" description="Basic and acidic residues" evidence="2">
    <location>
        <begin position="778"/>
        <end position="789"/>
    </location>
</feature>
<proteinExistence type="predicted"/>
<dbReference type="InterPro" id="IPR035441">
    <property type="entry name" value="TFIIS/LEDGF_dom_sf"/>
</dbReference>
<evidence type="ECO:0000313" key="5">
    <source>
        <dbReference type="RefSeq" id="XP_022772628.1"/>
    </source>
</evidence>
<evidence type="ECO:0000256" key="2">
    <source>
        <dbReference type="SAM" id="MobiDB-lite"/>
    </source>
</evidence>
<protein>
    <submittedName>
        <fullName evidence="5">Uncharacterized protein LOC111315284</fullName>
    </submittedName>
</protein>
<dbReference type="OrthoDB" id="1595674at2759"/>
<evidence type="ECO:0000313" key="4">
    <source>
        <dbReference type="Proteomes" id="UP000515121"/>
    </source>
</evidence>
<dbReference type="PANTHER" id="PTHR47292">
    <property type="entry name" value="TRANSCRIPTION ELONGATION FACTOR (TFIIS) FAMILY PROTEIN-RELATED"/>
    <property type="match status" value="1"/>
</dbReference>
<evidence type="ECO:0000256" key="1">
    <source>
        <dbReference type="PROSITE-ProRule" id="PRU00649"/>
    </source>
</evidence>
<feature type="compositionally biased region" description="Basic and acidic residues" evidence="2">
    <location>
        <begin position="336"/>
        <end position="357"/>
    </location>
</feature>
<dbReference type="Pfam" id="PF08711">
    <property type="entry name" value="Med26"/>
    <property type="match status" value="1"/>
</dbReference>
<dbReference type="GeneID" id="111315284"/>
<dbReference type="PANTHER" id="PTHR47292:SF1">
    <property type="entry name" value="TRANSCRIPTION ELONGATION FACTOR (TFIIS) FAMILY PROTEIN"/>
    <property type="match status" value="1"/>
</dbReference>
<feature type="region of interest" description="Disordered" evidence="2">
    <location>
        <begin position="648"/>
        <end position="675"/>
    </location>
</feature>
<dbReference type="InterPro" id="IPR017923">
    <property type="entry name" value="TFIIS_N"/>
</dbReference>
<feature type="region of interest" description="Disordered" evidence="2">
    <location>
        <begin position="752"/>
        <end position="808"/>
    </location>
</feature>
<evidence type="ECO:0000259" key="3">
    <source>
        <dbReference type="PROSITE" id="PS51319"/>
    </source>
</evidence>
<name>A0A6P6B618_DURZI</name>
<feature type="region of interest" description="Disordered" evidence="2">
    <location>
        <begin position="493"/>
        <end position="523"/>
    </location>
</feature>